<name>A0ABT9R650_9ACTN</name>
<sequence length="68" mass="7980">MTRRPHFPYLLPLLGFCLTALKHRRRTQEDARKAAGEKWKVSDLVFTTRNGPPIERRSFNRAFGAHCR</sequence>
<evidence type="ECO:0000313" key="2">
    <source>
        <dbReference type="Proteomes" id="UP001230426"/>
    </source>
</evidence>
<evidence type="ECO:0000313" key="1">
    <source>
        <dbReference type="EMBL" id="MDP9864336.1"/>
    </source>
</evidence>
<reference evidence="1 2" key="1">
    <citation type="submission" date="2023-07" db="EMBL/GenBank/DDBJ databases">
        <title>Sequencing the genomes of 1000 actinobacteria strains.</title>
        <authorList>
            <person name="Klenk H.-P."/>
        </authorList>
    </citation>
    <scope>NUCLEOTIDE SEQUENCE [LARGE SCALE GENOMIC DNA]</scope>
    <source>
        <strain evidence="1 2">DSM 44109</strain>
    </source>
</reference>
<keyword evidence="2" id="KW-1185">Reference proteome</keyword>
<protein>
    <recommendedName>
        <fullName evidence="3">Secreted protein</fullName>
    </recommendedName>
</protein>
<dbReference type="EMBL" id="JAUSRB010000002">
    <property type="protein sequence ID" value="MDP9864336.1"/>
    <property type="molecule type" value="Genomic_DNA"/>
</dbReference>
<organism evidence="1 2">
    <name type="scientific">Streptosporangium brasiliense</name>
    <dbReference type="NCBI Taxonomy" id="47480"/>
    <lineage>
        <taxon>Bacteria</taxon>
        <taxon>Bacillati</taxon>
        <taxon>Actinomycetota</taxon>
        <taxon>Actinomycetes</taxon>
        <taxon>Streptosporangiales</taxon>
        <taxon>Streptosporangiaceae</taxon>
        <taxon>Streptosporangium</taxon>
    </lineage>
</organism>
<dbReference type="InterPro" id="IPR013762">
    <property type="entry name" value="Integrase-like_cat_sf"/>
</dbReference>
<gene>
    <name evidence="1" type="ORF">J2S55_003602</name>
</gene>
<dbReference type="Proteomes" id="UP001230426">
    <property type="component" value="Unassembled WGS sequence"/>
</dbReference>
<comment type="caution">
    <text evidence="1">The sequence shown here is derived from an EMBL/GenBank/DDBJ whole genome shotgun (WGS) entry which is preliminary data.</text>
</comment>
<dbReference type="Gene3D" id="1.10.443.10">
    <property type="entry name" value="Intergrase catalytic core"/>
    <property type="match status" value="1"/>
</dbReference>
<evidence type="ECO:0008006" key="3">
    <source>
        <dbReference type="Google" id="ProtNLM"/>
    </source>
</evidence>
<proteinExistence type="predicted"/>
<accession>A0ABT9R650</accession>
<dbReference type="RefSeq" id="WP_306862019.1">
    <property type="nucleotide sequence ID" value="NZ_JAUSRB010000002.1"/>
</dbReference>